<keyword evidence="37" id="KW-1185">Reference proteome</keyword>
<evidence type="ECO:0000256" key="7">
    <source>
        <dbReference type="ARBA" id="ARBA00022630"/>
    </source>
</evidence>
<evidence type="ECO:0000256" key="18">
    <source>
        <dbReference type="ARBA" id="ARBA00045722"/>
    </source>
</evidence>
<keyword evidence="6" id="KW-0597">Phosphoprotein</keyword>
<evidence type="ECO:0000256" key="28">
    <source>
        <dbReference type="ARBA" id="ARBA00048459"/>
    </source>
</evidence>
<protein>
    <recommendedName>
        <fullName evidence="34">Flavin-containing monooxygenase</fullName>
        <ecNumber evidence="34">1.-.-.-</ecNumber>
    </recommendedName>
</protein>
<dbReference type="InterPro" id="IPR002257">
    <property type="entry name" value="Flavin_mOase_5"/>
</dbReference>
<evidence type="ECO:0000256" key="23">
    <source>
        <dbReference type="ARBA" id="ARBA00047855"/>
    </source>
</evidence>
<evidence type="ECO:0000256" key="24">
    <source>
        <dbReference type="ARBA" id="ARBA00047864"/>
    </source>
</evidence>
<dbReference type="InterPro" id="IPR036188">
    <property type="entry name" value="FAD/NAD-bd_sf"/>
</dbReference>
<feature type="transmembrane region" description="Helical" evidence="35">
    <location>
        <begin position="513"/>
        <end position="532"/>
    </location>
</feature>
<evidence type="ECO:0000256" key="8">
    <source>
        <dbReference type="ARBA" id="ARBA00022692"/>
    </source>
</evidence>
<keyword evidence="12 33" id="KW-0521">NADP</keyword>
<evidence type="ECO:0000256" key="12">
    <source>
        <dbReference type="ARBA" id="ARBA00022857"/>
    </source>
</evidence>
<evidence type="ECO:0000256" key="1">
    <source>
        <dbReference type="ARBA" id="ARBA00001974"/>
    </source>
</evidence>
<dbReference type="Pfam" id="PF00743">
    <property type="entry name" value="FMO-like"/>
    <property type="match status" value="1"/>
</dbReference>
<evidence type="ECO:0000256" key="5">
    <source>
        <dbReference type="ARBA" id="ARBA00022481"/>
    </source>
</evidence>
<evidence type="ECO:0000256" key="4">
    <source>
        <dbReference type="ARBA" id="ARBA00009183"/>
    </source>
</evidence>
<comment type="catalytic activity">
    <reaction evidence="27">
        <text>trimethylamine + NADPH + O2 = trimethylamine N-oxide + NADP(+) + H2O</text>
        <dbReference type="Rhea" id="RHEA:31979"/>
        <dbReference type="ChEBI" id="CHEBI:15377"/>
        <dbReference type="ChEBI" id="CHEBI:15379"/>
        <dbReference type="ChEBI" id="CHEBI:15724"/>
        <dbReference type="ChEBI" id="CHEBI:57783"/>
        <dbReference type="ChEBI" id="CHEBI:58349"/>
        <dbReference type="ChEBI" id="CHEBI:58389"/>
        <dbReference type="EC" id="1.14.13.148"/>
    </reaction>
    <physiologicalReaction direction="left-to-right" evidence="27">
        <dbReference type="Rhea" id="RHEA:31980"/>
    </physiologicalReaction>
</comment>
<keyword evidence="17 33" id="KW-0472">Membrane</keyword>
<dbReference type="GO" id="GO:0004499">
    <property type="term" value="F:N,N-dimethylaniline monooxygenase activity"/>
    <property type="evidence" value="ECO:0007669"/>
    <property type="project" value="UniProtKB-UniRule"/>
</dbReference>
<comment type="catalytic activity">
    <reaction evidence="24">
        <text>NADPH + O2 + H(+) = H2O2 + NADP(+)</text>
        <dbReference type="Rhea" id="RHEA:11260"/>
        <dbReference type="ChEBI" id="CHEBI:15378"/>
        <dbReference type="ChEBI" id="CHEBI:15379"/>
        <dbReference type="ChEBI" id="CHEBI:16240"/>
        <dbReference type="ChEBI" id="CHEBI:57783"/>
        <dbReference type="ChEBI" id="CHEBI:58349"/>
        <dbReference type="EC" id="1.6.3.1"/>
    </reaction>
    <physiologicalReaction direction="left-to-right" evidence="24">
        <dbReference type="Rhea" id="RHEA:11261"/>
    </physiologicalReaction>
</comment>
<evidence type="ECO:0000256" key="35">
    <source>
        <dbReference type="SAM" id="Phobius"/>
    </source>
</evidence>
<keyword evidence="7 33" id="KW-0285">Flavoprotein</keyword>
<evidence type="ECO:0000313" key="36">
    <source>
        <dbReference type="EMBL" id="CAC5405799.1"/>
    </source>
</evidence>
<comment type="catalytic activity">
    <reaction evidence="21">
        <text>hexan-3-one + NADPH + O2 + H(+) = propyl propanoate + NADP(+) + H2O</text>
        <dbReference type="Rhea" id="RHEA:54848"/>
        <dbReference type="ChEBI" id="CHEBI:15377"/>
        <dbReference type="ChEBI" id="CHEBI:15378"/>
        <dbReference type="ChEBI" id="CHEBI:15379"/>
        <dbReference type="ChEBI" id="CHEBI:57783"/>
        <dbReference type="ChEBI" id="CHEBI:58349"/>
        <dbReference type="ChEBI" id="CHEBI:89828"/>
        <dbReference type="ChEBI" id="CHEBI:89891"/>
    </reaction>
    <physiologicalReaction direction="left-to-right" evidence="21">
        <dbReference type="Rhea" id="RHEA:54849"/>
    </physiologicalReaction>
</comment>
<evidence type="ECO:0000256" key="33">
    <source>
        <dbReference type="PIRNR" id="PIRNR000332"/>
    </source>
</evidence>
<evidence type="ECO:0000313" key="37">
    <source>
        <dbReference type="Proteomes" id="UP000507470"/>
    </source>
</evidence>
<dbReference type="GO" id="GO:0050660">
    <property type="term" value="F:flavin adenine dinucleotide binding"/>
    <property type="evidence" value="ECO:0007669"/>
    <property type="project" value="InterPro"/>
</dbReference>
<evidence type="ECO:0000256" key="2">
    <source>
        <dbReference type="ARBA" id="ARBA00004389"/>
    </source>
</evidence>
<evidence type="ECO:0000256" key="13">
    <source>
        <dbReference type="ARBA" id="ARBA00022989"/>
    </source>
</evidence>
<evidence type="ECO:0000256" key="27">
    <source>
        <dbReference type="ARBA" id="ARBA00048088"/>
    </source>
</evidence>
<dbReference type="GO" id="GO:0050661">
    <property type="term" value="F:NADP binding"/>
    <property type="evidence" value="ECO:0007669"/>
    <property type="project" value="InterPro"/>
</dbReference>
<dbReference type="OrthoDB" id="66881at2759"/>
<keyword evidence="9 33" id="KW-0256">Endoplasmic reticulum</keyword>
<evidence type="ECO:0000256" key="34">
    <source>
        <dbReference type="RuleBase" id="RU361177"/>
    </source>
</evidence>
<evidence type="ECO:0000256" key="15">
    <source>
        <dbReference type="ARBA" id="ARBA00023033"/>
    </source>
</evidence>
<evidence type="ECO:0000256" key="19">
    <source>
        <dbReference type="ARBA" id="ARBA00045957"/>
    </source>
</evidence>
<dbReference type="AlphaFoldDB" id="A0A6J8DCZ1"/>
<dbReference type="Gene3D" id="3.50.50.60">
    <property type="entry name" value="FAD/NAD(P)-binding domain"/>
    <property type="match status" value="2"/>
</dbReference>
<keyword evidence="11" id="KW-0492">Microsome</keyword>
<dbReference type="PRINTS" id="PR01125">
    <property type="entry name" value="FMOXYGENASE5"/>
</dbReference>
<evidence type="ECO:0000256" key="21">
    <source>
        <dbReference type="ARBA" id="ARBA00047426"/>
    </source>
</evidence>
<comment type="catalytic activity">
    <reaction evidence="31">
        <text>N,N-dimethylaniline + NADPH + O2 + H(+) = N,N-dimethylaniline N-oxide + NADP(+) + H2O</text>
        <dbReference type="Rhea" id="RHEA:24468"/>
        <dbReference type="ChEBI" id="CHEBI:15377"/>
        <dbReference type="ChEBI" id="CHEBI:15378"/>
        <dbReference type="ChEBI" id="CHEBI:15379"/>
        <dbReference type="ChEBI" id="CHEBI:16269"/>
        <dbReference type="ChEBI" id="CHEBI:17735"/>
        <dbReference type="ChEBI" id="CHEBI:57783"/>
        <dbReference type="ChEBI" id="CHEBI:58349"/>
        <dbReference type="EC" id="1.14.13.8"/>
    </reaction>
    <physiologicalReaction direction="left-to-right" evidence="31">
        <dbReference type="Rhea" id="RHEA:24469"/>
    </physiologicalReaction>
</comment>
<evidence type="ECO:0000256" key="22">
    <source>
        <dbReference type="ARBA" id="ARBA00047574"/>
    </source>
</evidence>
<evidence type="ECO:0000256" key="16">
    <source>
        <dbReference type="ARBA" id="ARBA00023098"/>
    </source>
</evidence>
<dbReference type="PANTHER" id="PTHR23023">
    <property type="entry name" value="DIMETHYLANILINE MONOOXYGENASE"/>
    <property type="match status" value="1"/>
</dbReference>
<comment type="catalytic activity">
    <reaction evidence="26">
        <text>hypotaurine + NADPH + O2 + H(+) = taurine + NADP(+) + H2O</text>
        <dbReference type="Rhea" id="RHEA:69819"/>
        <dbReference type="ChEBI" id="CHEBI:15377"/>
        <dbReference type="ChEBI" id="CHEBI:15378"/>
        <dbReference type="ChEBI" id="CHEBI:15379"/>
        <dbReference type="ChEBI" id="CHEBI:57783"/>
        <dbReference type="ChEBI" id="CHEBI:57853"/>
        <dbReference type="ChEBI" id="CHEBI:58349"/>
        <dbReference type="ChEBI" id="CHEBI:507393"/>
        <dbReference type="EC" id="1.14.13.8"/>
    </reaction>
    <physiologicalReaction direction="left-to-right" evidence="26">
        <dbReference type="Rhea" id="RHEA:69820"/>
    </physiologicalReaction>
</comment>
<comment type="catalytic activity">
    <reaction evidence="25">
        <text>hexan-3-one + NADPH + O2 + H(+) = ethyl butanoate + NADP(+) + H2O</text>
        <dbReference type="Rhea" id="RHEA:54844"/>
        <dbReference type="ChEBI" id="CHEBI:15377"/>
        <dbReference type="ChEBI" id="CHEBI:15378"/>
        <dbReference type="ChEBI" id="CHEBI:15379"/>
        <dbReference type="ChEBI" id="CHEBI:57783"/>
        <dbReference type="ChEBI" id="CHEBI:58349"/>
        <dbReference type="ChEBI" id="CHEBI:88764"/>
        <dbReference type="ChEBI" id="CHEBI:89891"/>
    </reaction>
    <physiologicalReaction direction="left-to-right" evidence="25">
        <dbReference type="Rhea" id="RHEA:54845"/>
    </physiologicalReaction>
</comment>
<dbReference type="GO" id="GO:0034899">
    <property type="term" value="F:trimethylamine monooxygenase activity"/>
    <property type="evidence" value="ECO:0007669"/>
    <property type="project" value="UniProtKB-EC"/>
</dbReference>
<comment type="similarity">
    <text evidence="4 33 34">Belongs to the FMO family.</text>
</comment>
<evidence type="ECO:0000256" key="25">
    <source>
        <dbReference type="ARBA" id="ARBA00047977"/>
    </source>
</evidence>
<evidence type="ECO:0000256" key="30">
    <source>
        <dbReference type="ARBA" id="ARBA00048990"/>
    </source>
</evidence>
<comment type="catalytic activity">
    <reaction evidence="29">
        <text>(2E)-geranial + NADPH + O2 + H(+) = (1E)-2,6-dimethylhepta-1,5-dien-1-yl formate + NADP(+) + H2O</text>
        <dbReference type="Rhea" id="RHEA:54860"/>
        <dbReference type="ChEBI" id="CHEBI:15377"/>
        <dbReference type="ChEBI" id="CHEBI:15378"/>
        <dbReference type="ChEBI" id="CHEBI:15379"/>
        <dbReference type="ChEBI" id="CHEBI:16980"/>
        <dbReference type="ChEBI" id="CHEBI:57783"/>
        <dbReference type="ChEBI" id="CHEBI:58349"/>
        <dbReference type="ChEBI" id="CHEBI:138375"/>
    </reaction>
    <physiologicalReaction direction="left-to-right" evidence="29">
        <dbReference type="Rhea" id="RHEA:54861"/>
    </physiologicalReaction>
</comment>
<evidence type="ECO:0000256" key="29">
    <source>
        <dbReference type="ARBA" id="ARBA00048989"/>
    </source>
</evidence>
<evidence type="ECO:0000256" key="10">
    <source>
        <dbReference type="ARBA" id="ARBA00022827"/>
    </source>
</evidence>
<evidence type="ECO:0000256" key="14">
    <source>
        <dbReference type="ARBA" id="ARBA00023002"/>
    </source>
</evidence>
<dbReference type="FunFam" id="3.50.50.60:FF:000159">
    <property type="entry name" value="Dimethylaniline monooxygenase [N-oxide-forming]"/>
    <property type="match status" value="1"/>
</dbReference>
<reference evidence="36 37" key="1">
    <citation type="submission" date="2020-06" db="EMBL/GenBank/DDBJ databases">
        <authorList>
            <person name="Li R."/>
            <person name="Bekaert M."/>
        </authorList>
    </citation>
    <scope>NUCLEOTIDE SEQUENCE [LARGE SCALE GENOMIC DNA]</scope>
    <source>
        <strain evidence="37">wild</strain>
    </source>
</reference>
<keyword evidence="8 35" id="KW-0812">Transmembrane</keyword>
<dbReference type="SUPFAM" id="SSF51905">
    <property type="entry name" value="FAD/NAD(P)-binding domain"/>
    <property type="match status" value="2"/>
</dbReference>
<comment type="catalytic activity">
    <reaction evidence="32">
        <text>octan-3-one + NADPH + O2 + H(+) = pentyl propanoate + NADP(+) + H2O</text>
        <dbReference type="Rhea" id="RHEA:54840"/>
        <dbReference type="ChEBI" id="CHEBI:15377"/>
        <dbReference type="ChEBI" id="CHEBI:15378"/>
        <dbReference type="ChEBI" id="CHEBI:15379"/>
        <dbReference type="ChEBI" id="CHEBI:57783"/>
        <dbReference type="ChEBI" id="CHEBI:58349"/>
        <dbReference type="ChEBI" id="CHEBI:80946"/>
        <dbReference type="ChEBI" id="CHEBI:87373"/>
    </reaction>
    <physiologicalReaction direction="left-to-right" evidence="32">
        <dbReference type="Rhea" id="RHEA:54841"/>
    </physiologicalReaction>
</comment>
<evidence type="ECO:0000256" key="3">
    <source>
        <dbReference type="ARBA" id="ARBA00004524"/>
    </source>
</evidence>
<accession>A0A6J8DCZ1</accession>
<comment type="function">
    <text evidence="18">Acts as a Baeyer-Villiger monooxygenase on a broad range of substrates. Catalyzes the insertion of an oxygen atom into a carbon-carbon bond adjacent to a carbonyl, which converts ketones to esters. Active on diverse carbonyl compounds, whereas soft nucleophiles are mostly non- or poorly reactive. In contrast with other forms of FMO it is non- or poorly active on 'classical' substrates such as drugs, pesticides, and dietary components containing soft nucleophilic heteroatoms. Able to oxidize drug molecules bearing a carbonyl group on an aliphatic chain, such as nabumetone and pentoxifylline. Also, in the absence of substrates, shows slow but yet significant NADPH oxidase activity. Acts as a positive modulator of cholesterol biosynthesis as well as glucose homeostasis, promoting metabolic aging via pleiotropic effects.</text>
</comment>
<proteinExistence type="inferred from homology"/>
<evidence type="ECO:0000256" key="26">
    <source>
        <dbReference type="ARBA" id="ARBA00048041"/>
    </source>
</evidence>
<dbReference type="EC" id="1.-.-.-" evidence="34"/>
<dbReference type="GO" id="GO:0005789">
    <property type="term" value="C:endoplasmic reticulum membrane"/>
    <property type="evidence" value="ECO:0007669"/>
    <property type="project" value="UniProtKB-SubCell"/>
</dbReference>
<keyword evidence="14 33" id="KW-0560">Oxidoreductase</keyword>
<gene>
    <name evidence="36" type="ORF">MCOR_39448</name>
</gene>
<evidence type="ECO:0000256" key="11">
    <source>
        <dbReference type="ARBA" id="ARBA00022848"/>
    </source>
</evidence>
<keyword evidence="5" id="KW-0488">Methylation</keyword>
<dbReference type="PRINTS" id="PR00370">
    <property type="entry name" value="FMOXYGENASE"/>
</dbReference>
<comment type="cofactor">
    <cofactor evidence="1 33 34">
        <name>FAD</name>
        <dbReference type="ChEBI" id="CHEBI:57692"/>
    </cofactor>
</comment>
<dbReference type="InterPro" id="IPR050346">
    <property type="entry name" value="FMO-like"/>
</dbReference>
<comment type="function">
    <text evidence="19">Broad spectrum monooxygenase that catalyzes the oxygenation of a wide variety of nitrogen- and sulfur-containing compounds including xenobiotics. Catalyzes the S-oxygenation of hypotaurine to produce taurine, an organic osmolyte involved in cell volume regulation as well as a variety of cytoprotective and developmental processes. In vitro, catalyzes the N-oxygenation of trimethylamine (TMA) to produce trimethylamine N-oxide (TMAO) and could therefore participate to the detoxification of this compound that is generated by the action of gut microbiota from dietary precursors such as choline, choline containing compounds, betaine or L-carnitine.</text>
</comment>
<evidence type="ECO:0000256" key="32">
    <source>
        <dbReference type="ARBA" id="ARBA00049475"/>
    </source>
</evidence>
<keyword evidence="16" id="KW-0443">Lipid metabolism</keyword>
<comment type="catalytic activity">
    <reaction evidence="28">
        <text>octan-3-one + NADPH + O2 + H(+) = ethyl hexanoate + NADP(+) + H2O</text>
        <dbReference type="Rhea" id="RHEA:54856"/>
        <dbReference type="ChEBI" id="CHEBI:15377"/>
        <dbReference type="ChEBI" id="CHEBI:15378"/>
        <dbReference type="ChEBI" id="CHEBI:15379"/>
        <dbReference type="ChEBI" id="CHEBI:57783"/>
        <dbReference type="ChEBI" id="CHEBI:58349"/>
        <dbReference type="ChEBI" id="CHEBI:80946"/>
        <dbReference type="ChEBI" id="CHEBI:86055"/>
    </reaction>
    <physiologicalReaction direction="left-to-right" evidence="28">
        <dbReference type="Rhea" id="RHEA:54857"/>
    </physiologicalReaction>
</comment>
<dbReference type="PIRSF" id="PIRSF000332">
    <property type="entry name" value="FMO"/>
    <property type="match status" value="1"/>
</dbReference>
<name>A0A6J8DCZ1_MYTCO</name>
<keyword evidence="15 33" id="KW-0503">Monooxygenase</keyword>
<organism evidence="36 37">
    <name type="scientific">Mytilus coruscus</name>
    <name type="common">Sea mussel</name>
    <dbReference type="NCBI Taxonomy" id="42192"/>
    <lineage>
        <taxon>Eukaryota</taxon>
        <taxon>Metazoa</taxon>
        <taxon>Spiralia</taxon>
        <taxon>Lophotrochozoa</taxon>
        <taxon>Mollusca</taxon>
        <taxon>Bivalvia</taxon>
        <taxon>Autobranchia</taxon>
        <taxon>Pteriomorphia</taxon>
        <taxon>Mytilida</taxon>
        <taxon>Mytiloidea</taxon>
        <taxon>Mytilidae</taxon>
        <taxon>Mytilinae</taxon>
        <taxon>Mytilus</taxon>
    </lineage>
</organism>
<keyword evidence="10 33" id="KW-0274">FAD</keyword>
<dbReference type="Proteomes" id="UP000507470">
    <property type="component" value="Unassembled WGS sequence"/>
</dbReference>
<evidence type="ECO:0000256" key="17">
    <source>
        <dbReference type="ARBA" id="ARBA00023136"/>
    </source>
</evidence>
<comment type="catalytic activity">
    <reaction evidence="23">
        <text>sulcatone + NADPH + O2 + H(+) = 4-methylpent-3-en-1-yl acetate + NADP(+) + H2O</text>
        <dbReference type="Rhea" id="RHEA:54864"/>
        <dbReference type="ChEBI" id="CHEBI:15377"/>
        <dbReference type="ChEBI" id="CHEBI:15378"/>
        <dbReference type="ChEBI" id="CHEBI:15379"/>
        <dbReference type="ChEBI" id="CHEBI:16310"/>
        <dbReference type="ChEBI" id="CHEBI:57783"/>
        <dbReference type="ChEBI" id="CHEBI:58349"/>
        <dbReference type="ChEBI" id="CHEBI:138373"/>
    </reaction>
    <physiologicalReaction direction="left-to-right" evidence="23">
        <dbReference type="Rhea" id="RHEA:54865"/>
    </physiologicalReaction>
</comment>
<dbReference type="GO" id="GO:0016174">
    <property type="term" value="F:NAD(P)H oxidase H2O2-forming activity"/>
    <property type="evidence" value="ECO:0007669"/>
    <property type="project" value="UniProtKB-EC"/>
</dbReference>
<dbReference type="InterPro" id="IPR020946">
    <property type="entry name" value="Flavin_mOase-like"/>
</dbReference>
<dbReference type="EMBL" id="CACVKT020007138">
    <property type="protein sequence ID" value="CAC5405799.1"/>
    <property type="molecule type" value="Genomic_DNA"/>
</dbReference>
<comment type="subcellular location">
    <subcellularLocation>
        <location evidence="2">Endoplasmic reticulum membrane</location>
        <topology evidence="2">Single-pass membrane protein</topology>
    </subcellularLocation>
    <subcellularLocation>
        <location evidence="3">Microsome membrane</location>
    </subcellularLocation>
</comment>
<comment type="catalytic activity">
    <reaction evidence="22">
        <text>heptan-2-one + NADPH + O2 + H(+) = pentyl acetate + NADP(+) + H2O</text>
        <dbReference type="Rhea" id="RHEA:54836"/>
        <dbReference type="ChEBI" id="CHEBI:5672"/>
        <dbReference type="ChEBI" id="CHEBI:15377"/>
        <dbReference type="ChEBI" id="CHEBI:15378"/>
        <dbReference type="ChEBI" id="CHEBI:15379"/>
        <dbReference type="ChEBI" id="CHEBI:57783"/>
        <dbReference type="ChEBI" id="CHEBI:58349"/>
        <dbReference type="ChEBI" id="CHEBI:87362"/>
    </reaction>
    <physiologicalReaction direction="left-to-right" evidence="22">
        <dbReference type="Rhea" id="RHEA:54837"/>
    </physiologicalReaction>
</comment>
<evidence type="ECO:0000256" key="31">
    <source>
        <dbReference type="ARBA" id="ARBA00049443"/>
    </source>
</evidence>
<evidence type="ECO:0000256" key="6">
    <source>
        <dbReference type="ARBA" id="ARBA00022553"/>
    </source>
</evidence>
<evidence type="ECO:0000256" key="9">
    <source>
        <dbReference type="ARBA" id="ARBA00022824"/>
    </source>
</evidence>
<keyword evidence="13 35" id="KW-1133">Transmembrane helix</keyword>
<dbReference type="InterPro" id="IPR000960">
    <property type="entry name" value="Flavin_mOase"/>
</dbReference>
<comment type="catalytic activity">
    <reaction evidence="20">
        <text>hypotaurine + NADH + O2 + H(+) = taurine + NAD(+) + H2O</text>
        <dbReference type="Rhea" id="RHEA:74111"/>
        <dbReference type="ChEBI" id="CHEBI:15377"/>
        <dbReference type="ChEBI" id="CHEBI:15378"/>
        <dbReference type="ChEBI" id="CHEBI:15379"/>
        <dbReference type="ChEBI" id="CHEBI:57540"/>
        <dbReference type="ChEBI" id="CHEBI:57853"/>
        <dbReference type="ChEBI" id="CHEBI:57945"/>
        <dbReference type="ChEBI" id="CHEBI:507393"/>
        <dbReference type="EC" id="1.14.13.8"/>
    </reaction>
    <physiologicalReaction direction="left-to-right" evidence="20">
        <dbReference type="Rhea" id="RHEA:74112"/>
    </physiologicalReaction>
</comment>
<comment type="catalytic activity">
    <reaction evidence="30">
        <text>heptan-4-one + NADPH + O2 + H(+) = propyl butanoate + NADP(+) + H2O</text>
        <dbReference type="Rhea" id="RHEA:54852"/>
        <dbReference type="ChEBI" id="CHEBI:15377"/>
        <dbReference type="ChEBI" id="CHEBI:15378"/>
        <dbReference type="ChEBI" id="CHEBI:15379"/>
        <dbReference type="ChEBI" id="CHEBI:57783"/>
        <dbReference type="ChEBI" id="CHEBI:58349"/>
        <dbReference type="ChEBI" id="CHEBI:89484"/>
        <dbReference type="ChEBI" id="CHEBI:89719"/>
    </reaction>
    <physiologicalReaction direction="left-to-right" evidence="30">
        <dbReference type="Rhea" id="RHEA:54853"/>
    </physiologicalReaction>
</comment>
<evidence type="ECO:0000256" key="20">
    <source>
        <dbReference type="ARBA" id="ARBA00047338"/>
    </source>
</evidence>
<sequence length="533" mass="60420">MKVAVIGAGVSGLAAIKCCIDEGLDSVCFERTDDLGGLWRYSDKVTEGQTCVMKSTITNISKEMMCYSDFPMPAEYPMFLHNTYVQKYLNLYAEKFSLRKYIQFEMEILSVMKNDDFKQTGRWVIKLKDKKTDKVKENIFDAVLVCTGCNSEKYVPNFPGLSNFKGEVVHSQDYRKPTGYEGKRVLVIGIGNSGSEIAVELSGVASQVFISTGRGSWVFPRIIDCGMPIDMTSFKRIMIKLKQILPQLIEKLVEKKANAGFDHTYYCLQPKHGVFTLAPIINDEIPKRLASGTLRVKTDVRTFTKNGVIFDDNTVEENLDVVVLATGYAFKFPFLDKSATNVKENNVDELYKFIFPPKLEKSTLGVIGCTRANGPNVPVFEMQCRLSTRVFQGKVTLPCYNEMMLDIESKQEALKQKYVKTHQHTVAVEYIEYMDELATLNGCRPDLGSLLWLDPKLAFTCYFGPCTPYQYRLQGPGKWDGARKAILTQWDRTLGPLKTRPLGFNEQPSQKNFLLFSFVFIVFICYMLQVALL</sequence>
<dbReference type="GO" id="GO:0006629">
    <property type="term" value="P:lipid metabolic process"/>
    <property type="evidence" value="ECO:0007669"/>
    <property type="project" value="UniProtKB-KW"/>
</dbReference>